<evidence type="ECO:0000313" key="2">
    <source>
        <dbReference type="Proteomes" id="UP000078486"/>
    </source>
</evidence>
<dbReference type="Proteomes" id="UP000078486">
    <property type="component" value="Unassembled WGS sequence"/>
</dbReference>
<accession>A0A178III4</accession>
<organism evidence="1 2">
    <name type="scientific">Termitidicoccus mucosus</name>
    <dbReference type="NCBI Taxonomy" id="1184151"/>
    <lineage>
        <taxon>Bacteria</taxon>
        <taxon>Pseudomonadati</taxon>
        <taxon>Verrucomicrobiota</taxon>
        <taxon>Opitutia</taxon>
        <taxon>Opitutales</taxon>
        <taxon>Opitutaceae</taxon>
        <taxon>Termitidicoccus</taxon>
    </lineage>
</organism>
<name>A0A178III4_9BACT</name>
<reference evidence="1 2" key="1">
    <citation type="submission" date="2016-01" db="EMBL/GenBank/DDBJ databases">
        <title>High potential of lignocellulose degradation of a new Verrucomicrobia species.</title>
        <authorList>
            <person name="Wang Y."/>
            <person name="Shi Y."/>
            <person name="Qiu Z."/>
            <person name="Liu S."/>
            <person name="Yang H."/>
        </authorList>
    </citation>
    <scope>NUCLEOTIDE SEQUENCE [LARGE SCALE GENOMIC DNA]</scope>
    <source>
        <strain evidence="1 2">TSB47</strain>
    </source>
</reference>
<gene>
    <name evidence="1" type="ORF">AW736_12090</name>
</gene>
<proteinExistence type="predicted"/>
<dbReference type="STRING" id="1184151.AW736_12090"/>
<comment type="caution">
    <text evidence="1">The sequence shown here is derived from an EMBL/GenBank/DDBJ whole genome shotgun (WGS) entry which is preliminary data.</text>
</comment>
<protein>
    <submittedName>
        <fullName evidence="1">Uncharacterized protein</fullName>
    </submittedName>
</protein>
<dbReference type="AlphaFoldDB" id="A0A178III4"/>
<evidence type="ECO:0000313" key="1">
    <source>
        <dbReference type="EMBL" id="OAM89713.1"/>
    </source>
</evidence>
<keyword evidence="2" id="KW-1185">Reference proteome</keyword>
<dbReference type="EMBL" id="LRRQ01000081">
    <property type="protein sequence ID" value="OAM89713.1"/>
    <property type="molecule type" value="Genomic_DNA"/>
</dbReference>
<sequence length="71" mass="8003">MSKIGDFFVYSRVSLLRIIRTPQKQFIALITHAPALKAIGHIQRMPVVLFTPILQARIDDAATVINDAMRI</sequence>